<keyword evidence="1" id="KW-1133">Transmembrane helix</keyword>
<keyword evidence="1" id="KW-0472">Membrane</keyword>
<gene>
    <name evidence="2" type="ORF">B0I29_11240</name>
</gene>
<dbReference type="Proteomes" id="UP000249341">
    <property type="component" value="Unassembled WGS sequence"/>
</dbReference>
<accession>A0A327ZCN0</accession>
<dbReference type="OrthoDB" id="3293416at2"/>
<dbReference type="EMBL" id="QLMJ01000012">
    <property type="protein sequence ID" value="RAK33009.1"/>
    <property type="molecule type" value="Genomic_DNA"/>
</dbReference>
<proteinExistence type="predicted"/>
<keyword evidence="3" id="KW-1185">Reference proteome</keyword>
<evidence type="ECO:0000313" key="3">
    <source>
        <dbReference type="Proteomes" id="UP000249341"/>
    </source>
</evidence>
<reference evidence="2 3" key="1">
    <citation type="submission" date="2018-06" db="EMBL/GenBank/DDBJ databases">
        <title>Genomic Encyclopedia of Type Strains, Phase III (KMG-III): the genomes of soil and plant-associated and newly described type strains.</title>
        <authorList>
            <person name="Whitman W."/>
        </authorList>
    </citation>
    <scope>NUCLEOTIDE SEQUENCE [LARGE SCALE GENOMIC DNA]</scope>
    <source>
        <strain evidence="2 3">CGMCC 4.7090</strain>
    </source>
</reference>
<evidence type="ECO:0000256" key="1">
    <source>
        <dbReference type="SAM" id="Phobius"/>
    </source>
</evidence>
<feature type="transmembrane region" description="Helical" evidence="1">
    <location>
        <begin position="29"/>
        <end position="47"/>
    </location>
</feature>
<evidence type="ECO:0000313" key="2">
    <source>
        <dbReference type="EMBL" id="RAK33009.1"/>
    </source>
</evidence>
<feature type="transmembrane region" description="Helical" evidence="1">
    <location>
        <begin position="53"/>
        <end position="76"/>
    </location>
</feature>
<keyword evidence="1" id="KW-0812">Transmembrane</keyword>
<organism evidence="2 3">
    <name type="scientific">Actinoplanes lutulentus</name>
    <dbReference type="NCBI Taxonomy" id="1287878"/>
    <lineage>
        <taxon>Bacteria</taxon>
        <taxon>Bacillati</taxon>
        <taxon>Actinomycetota</taxon>
        <taxon>Actinomycetes</taxon>
        <taxon>Micromonosporales</taxon>
        <taxon>Micromonosporaceae</taxon>
        <taxon>Actinoplanes</taxon>
    </lineage>
</organism>
<dbReference type="RefSeq" id="WP_111651385.1">
    <property type="nucleotide sequence ID" value="NZ_JACHWI010000002.1"/>
</dbReference>
<comment type="caution">
    <text evidence="2">The sequence shown here is derived from an EMBL/GenBank/DDBJ whole genome shotgun (WGS) entry which is preliminary data.</text>
</comment>
<sequence>MPPFAFSAQITDDQLRIALNVFLRGQYRLIRIMGVALIVLSVVPLALGDVIFGVMAMLLGLVMISVAPALNTWVVLRKIRDQLARPTEYRIDEDGAWISNDLAESTFRWPGVDRLEEAPGMLIARVGKAGFFAIPTGGLPLTTASALTAFVRSQVPAQR</sequence>
<dbReference type="AlphaFoldDB" id="A0A327ZCN0"/>
<protein>
    <recommendedName>
        <fullName evidence="4">YcxB-like protein</fullName>
    </recommendedName>
</protein>
<evidence type="ECO:0008006" key="4">
    <source>
        <dbReference type="Google" id="ProtNLM"/>
    </source>
</evidence>
<name>A0A327ZCN0_9ACTN</name>